<dbReference type="Proteomes" id="UP000033188">
    <property type="component" value="Chromosome 2"/>
</dbReference>
<dbReference type="GeneID" id="24564258"/>
<keyword evidence="2" id="KW-1185">Reference proteome</keyword>
<gene>
    <name evidence="1" type="ORF">BBBOND_0208710</name>
</gene>
<dbReference type="KEGG" id="bbig:BBBOND_0208710"/>
<dbReference type="VEuPathDB" id="PiroplasmaDB:BBBOND_0208710"/>
<sequence length="76" mass="9007">MLGIYFTIKHCNMFQNGIRSMIQCLMYFLAVHTKKGIRLGCGIERENKRRKRETDVYVVIDNSCEHLIKMSNRYCS</sequence>
<name>A0A061D6T3_BABBI</name>
<protein>
    <submittedName>
        <fullName evidence="1">Uncharacterized protein</fullName>
    </submittedName>
</protein>
<proteinExistence type="predicted"/>
<evidence type="ECO:0000313" key="1">
    <source>
        <dbReference type="EMBL" id="CDR95717.1"/>
    </source>
</evidence>
<evidence type="ECO:0000313" key="2">
    <source>
        <dbReference type="Proteomes" id="UP000033188"/>
    </source>
</evidence>
<accession>A0A061D6T3</accession>
<dbReference type="EMBL" id="LK391708">
    <property type="protein sequence ID" value="CDR95717.1"/>
    <property type="molecule type" value="Genomic_DNA"/>
</dbReference>
<reference evidence="2" key="1">
    <citation type="submission" date="2014-06" db="EMBL/GenBank/DDBJ databases">
        <authorList>
            <person name="Aslett M."/>
            <person name="De Silva N."/>
        </authorList>
    </citation>
    <scope>NUCLEOTIDE SEQUENCE [LARGE SCALE GENOMIC DNA]</scope>
    <source>
        <strain evidence="2">Bond</strain>
    </source>
</reference>
<dbReference type="RefSeq" id="XP_012767903.1">
    <property type="nucleotide sequence ID" value="XM_012912449.1"/>
</dbReference>
<dbReference type="AlphaFoldDB" id="A0A061D6T3"/>
<organism evidence="1 2">
    <name type="scientific">Babesia bigemina</name>
    <dbReference type="NCBI Taxonomy" id="5866"/>
    <lineage>
        <taxon>Eukaryota</taxon>
        <taxon>Sar</taxon>
        <taxon>Alveolata</taxon>
        <taxon>Apicomplexa</taxon>
        <taxon>Aconoidasida</taxon>
        <taxon>Piroplasmida</taxon>
        <taxon>Babesiidae</taxon>
        <taxon>Babesia</taxon>
    </lineage>
</organism>